<evidence type="ECO:0000313" key="3">
    <source>
        <dbReference type="Proteomes" id="UP000249746"/>
    </source>
</evidence>
<dbReference type="Proteomes" id="UP000249746">
    <property type="component" value="Unassembled WGS sequence"/>
</dbReference>
<reference evidence="2 3" key="1">
    <citation type="submission" date="2017-03" db="EMBL/GenBank/DDBJ databases">
        <title>Genomic and clinical evidence uncovers the enterohepatic species Helicobacter valdiviensis as a potential human intestinal pathogen.</title>
        <authorList>
            <person name="Fresia P."/>
            <person name="Jara R."/>
            <person name="Sierra R."/>
            <person name="Ferres I."/>
            <person name="Greif G."/>
            <person name="Iraola G."/>
            <person name="Collado L."/>
        </authorList>
    </citation>
    <scope>NUCLEOTIDE SEQUENCE [LARGE SCALE GENOMIC DNA]</scope>
    <source>
        <strain evidence="2 3">WBE14</strain>
    </source>
</reference>
<keyword evidence="3" id="KW-1185">Reference proteome</keyword>
<evidence type="ECO:0000256" key="1">
    <source>
        <dbReference type="SAM" id="MobiDB-lite"/>
    </source>
</evidence>
<gene>
    <name evidence="2" type="ORF">B6S12_07640</name>
</gene>
<feature type="compositionally biased region" description="Acidic residues" evidence="1">
    <location>
        <begin position="100"/>
        <end position="110"/>
    </location>
</feature>
<dbReference type="EMBL" id="NBIU01000023">
    <property type="protein sequence ID" value="PZT47725.1"/>
    <property type="molecule type" value="Genomic_DNA"/>
</dbReference>
<dbReference type="RefSeq" id="WP_111230215.1">
    <property type="nucleotide sequence ID" value="NZ_NBIU01000023.1"/>
</dbReference>
<organism evidence="2 3">
    <name type="scientific">Helicobacter valdiviensis</name>
    <dbReference type="NCBI Taxonomy" id="1458358"/>
    <lineage>
        <taxon>Bacteria</taxon>
        <taxon>Pseudomonadati</taxon>
        <taxon>Campylobacterota</taxon>
        <taxon>Epsilonproteobacteria</taxon>
        <taxon>Campylobacterales</taxon>
        <taxon>Helicobacteraceae</taxon>
        <taxon>Helicobacter</taxon>
    </lineage>
</organism>
<sequence>MIVYFNLSAFIYLGEETYKLRDEKGRTSLLNKGDIVLLKDDFRAKYLEYKKNLFQKCEIHSTLKDVLSKDDKKENIEEEREEPQKDKEAMSEVISLQNEIEQEEQEEQEAEELKASEETPQNNTDLHLPLYPPTQRELLPLPKKTSKKPKN</sequence>
<proteinExistence type="predicted"/>
<evidence type="ECO:0000313" key="2">
    <source>
        <dbReference type="EMBL" id="PZT47725.1"/>
    </source>
</evidence>
<name>A0A2W6MT54_9HELI</name>
<dbReference type="OrthoDB" id="9993221at2"/>
<feature type="region of interest" description="Disordered" evidence="1">
    <location>
        <begin position="68"/>
        <end position="151"/>
    </location>
</feature>
<accession>A0A2W6MT54</accession>
<dbReference type="AlphaFoldDB" id="A0A2W6MT54"/>
<protein>
    <submittedName>
        <fullName evidence="2">Uncharacterized protein</fullName>
    </submittedName>
</protein>
<comment type="caution">
    <text evidence="2">The sequence shown here is derived from an EMBL/GenBank/DDBJ whole genome shotgun (WGS) entry which is preliminary data.</text>
</comment>